<gene>
    <name evidence="1" type="ORF">ODALV1_LOCUS24383</name>
</gene>
<organism evidence="1 2">
    <name type="scientific">Orchesella dallaii</name>
    <dbReference type="NCBI Taxonomy" id="48710"/>
    <lineage>
        <taxon>Eukaryota</taxon>
        <taxon>Metazoa</taxon>
        <taxon>Ecdysozoa</taxon>
        <taxon>Arthropoda</taxon>
        <taxon>Hexapoda</taxon>
        <taxon>Collembola</taxon>
        <taxon>Entomobryomorpha</taxon>
        <taxon>Entomobryoidea</taxon>
        <taxon>Orchesellidae</taxon>
        <taxon>Orchesellinae</taxon>
        <taxon>Orchesella</taxon>
    </lineage>
</organism>
<name>A0ABP1RNV0_9HEXA</name>
<keyword evidence="2" id="KW-1185">Reference proteome</keyword>
<dbReference type="Proteomes" id="UP001642540">
    <property type="component" value="Unassembled WGS sequence"/>
</dbReference>
<sequence>MKIFSVTFLVGILLVAGFFFETDGLLSHFQPPWTRIRKRMARKRLLARHARSVARVIRDNAEYPMDHRPWKPVPFFDDTYSHGIPQYKVERLDKKSLSTALA</sequence>
<evidence type="ECO:0000313" key="1">
    <source>
        <dbReference type="EMBL" id="CAL8131904.1"/>
    </source>
</evidence>
<comment type="caution">
    <text evidence="1">The sequence shown here is derived from an EMBL/GenBank/DDBJ whole genome shotgun (WGS) entry which is preliminary data.</text>
</comment>
<proteinExistence type="predicted"/>
<dbReference type="EMBL" id="CAXLJM020000090">
    <property type="protein sequence ID" value="CAL8131904.1"/>
    <property type="molecule type" value="Genomic_DNA"/>
</dbReference>
<accession>A0ABP1RNV0</accession>
<protein>
    <submittedName>
        <fullName evidence="1">Uncharacterized protein</fullName>
    </submittedName>
</protein>
<evidence type="ECO:0000313" key="2">
    <source>
        <dbReference type="Proteomes" id="UP001642540"/>
    </source>
</evidence>
<reference evidence="1 2" key="1">
    <citation type="submission" date="2024-08" db="EMBL/GenBank/DDBJ databases">
        <authorList>
            <person name="Cucini C."/>
            <person name="Frati F."/>
        </authorList>
    </citation>
    <scope>NUCLEOTIDE SEQUENCE [LARGE SCALE GENOMIC DNA]</scope>
</reference>